<dbReference type="SUPFAM" id="SSF81336">
    <property type="entry name" value="F1F0 ATP synthase subunit A"/>
    <property type="match status" value="1"/>
</dbReference>
<keyword evidence="7 11" id="KW-1133">Transmembrane helix</keyword>
<dbReference type="RefSeq" id="WP_313793489.1">
    <property type="nucleotide sequence ID" value="NZ_CP102453.1"/>
</dbReference>
<evidence type="ECO:0000313" key="14">
    <source>
        <dbReference type="Proteomes" id="UP001315967"/>
    </source>
</evidence>
<feature type="transmembrane region" description="Helical" evidence="11">
    <location>
        <begin position="210"/>
        <end position="230"/>
    </location>
</feature>
<sequence length="239" mass="26689">MEETRVIELLGIPVGVSTLLSLIATVLIIWALCKYCTRSLSADKPNKGQLFLEWLVDFVNGIVGGAITDERVQMYQLLGLTLLLFVFVANMLGLPLILHIGEYSYWRSPTADPIVSLALALLMILLSHYLGISKLGLKNYFVQSYLKPVSFLLPIKLIEEFTNTLTLALRLYGNIFAGEVLLGLIAGLATSYQPFTWIVGIPLQMVWQGFSIFIGSIQAYIFVTLTMVYLSHKVEVEHE</sequence>
<proteinExistence type="inferred from homology"/>
<comment type="function">
    <text evidence="11 12">Key component of the proton channel; it plays a direct role in the translocation of protons across the membrane.</text>
</comment>
<dbReference type="Gene3D" id="1.20.120.220">
    <property type="entry name" value="ATP synthase, F0 complex, subunit A"/>
    <property type="match status" value="1"/>
</dbReference>
<organism evidence="13 14">
    <name type="scientific">Fundicoccus culcitae</name>
    <dbReference type="NCBI Taxonomy" id="2969821"/>
    <lineage>
        <taxon>Bacteria</taxon>
        <taxon>Bacillati</taxon>
        <taxon>Bacillota</taxon>
        <taxon>Bacilli</taxon>
        <taxon>Lactobacillales</taxon>
        <taxon>Aerococcaceae</taxon>
        <taxon>Fundicoccus</taxon>
    </lineage>
</organism>
<dbReference type="PROSITE" id="PS00449">
    <property type="entry name" value="ATPASE_A"/>
    <property type="match status" value="1"/>
</dbReference>
<keyword evidence="6 11" id="KW-0375">Hydrogen ion transport</keyword>
<dbReference type="EMBL" id="CP102453">
    <property type="protein sequence ID" value="UUX33987.1"/>
    <property type="molecule type" value="Genomic_DNA"/>
</dbReference>
<name>A0ABY5P5K1_9LACT</name>
<keyword evidence="10 11" id="KW-0066">ATP synthesis</keyword>
<comment type="similarity">
    <text evidence="2 11 12">Belongs to the ATPase A chain family.</text>
</comment>
<dbReference type="InterPro" id="IPR045082">
    <property type="entry name" value="ATP_syn_F0_a_bact/chloroplast"/>
</dbReference>
<evidence type="ECO:0000256" key="5">
    <source>
        <dbReference type="ARBA" id="ARBA00022692"/>
    </source>
</evidence>
<evidence type="ECO:0000256" key="12">
    <source>
        <dbReference type="RuleBase" id="RU000483"/>
    </source>
</evidence>
<feature type="transmembrane region" description="Helical" evidence="11">
    <location>
        <begin position="12"/>
        <end position="33"/>
    </location>
</feature>
<keyword evidence="5 11" id="KW-0812">Transmembrane</keyword>
<evidence type="ECO:0000256" key="1">
    <source>
        <dbReference type="ARBA" id="ARBA00004141"/>
    </source>
</evidence>
<keyword evidence="11" id="KW-1003">Cell membrane</keyword>
<dbReference type="Proteomes" id="UP001315967">
    <property type="component" value="Chromosome"/>
</dbReference>
<evidence type="ECO:0000256" key="6">
    <source>
        <dbReference type="ARBA" id="ARBA00022781"/>
    </source>
</evidence>
<keyword evidence="9 11" id="KW-0472">Membrane</keyword>
<keyword evidence="4 11" id="KW-0138">CF(0)</keyword>
<keyword evidence="3 11" id="KW-0813">Transport</keyword>
<feature type="transmembrane region" description="Helical" evidence="11">
    <location>
        <begin position="77"/>
        <end position="101"/>
    </location>
</feature>
<dbReference type="InterPro" id="IPR023011">
    <property type="entry name" value="ATP_synth_F0_asu_AS"/>
</dbReference>
<evidence type="ECO:0000256" key="4">
    <source>
        <dbReference type="ARBA" id="ARBA00022547"/>
    </source>
</evidence>
<keyword evidence="14" id="KW-1185">Reference proteome</keyword>
<evidence type="ECO:0000256" key="11">
    <source>
        <dbReference type="HAMAP-Rule" id="MF_01393"/>
    </source>
</evidence>
<feature type="transmembrane region" description="Helical" evidence="11">
    <location>
        <begin position="171"/>
        <end position="190"/>
    </location>
</feature>
<evidence type="ECO:0000256" key="2">
    <source>
        <dbReference type="ARBA" id="ARBA00006810"/>
    </source>
</evidence>
<evidence type="ECO:0000256" key="7">
    <source>
        <dbReference type="ARBA" id="ARBA00022989"/>
    </source>
</evidence>
<evidence type="ECO:0000256" key="9">
    <source>
        <dbReference type="ARBA" id="ARBA00023136"/>
    </source>
</evidence>
<dbReference type="NCBIfam" id="NF004479">
    <property type="entry name" value="PRK05815.1-4"/>
    <property type="match status" value="1"/>
</dbReference>
<dbReference type="HAMAP" id="MF_01393">
    <property type="entry name" value="ATP_synth_a_bact"/>
    <property type="match status" value="1"/>
</dbReference>
<dbReference type="Pfam" id="PF00119">
    <property type="entry name" value="ATP-synt_A"/>
    <property type="match status" value="1"/>
</dbReference>
<evidence type="ECO:0000256" key="3">
    <source>
        <dbReference type="ARBA" id="ARBA00022448"/>
    </source>
</evidence>
<feature type="transmembrane region" description="Helical" evidence="11">
    <location>
        <begin position="113"/>
        <end position="132"/>
    </location>
</feature>
<dbReference type="NCBIfam" id="TIGR01131">
    <property type="entry name" value="ATP_synt_6_or_A"/>
    <property type="match status" value="1"/>
</dbReference>
<comment type="subcellular location">
    <subcellularLocation>
        <location evidence="11 12">Cell membrane</location>
        <topology evidence="11 12">Multi-pass membrane protein</topology>
    </subcellularLocation>
    <subcellularLocation>
        <location evidence="1">Membrane</location>
        <topology evidence="1">Multi-pass membrane protein</topology>
    </subcellularLocation>
</comment>
<dbReference type="CDD" id="cd00310">
    <property type="entry name" value="ATP-synt_Fo_a_6"/>
    <property type="match status" value="1"/>
</dbReference>
<accession>A0ABY5P5K1</accession>
<evidence type="ECO:0000313" key="13">
    <source>
        <dbReference type="EMBL" id="UUX33987.1"/>
    </source>
</evidence>
<evidence type="ECO:0000256" key="10">
    <source>
        <dbReference type="ARBA" id="ARBA00023310"/>
    </source>
</evidence>
<gene>
    <name evidence="11 13" type="primary">atpB</name>
    <name evidence="13" type="ORF">NRE15_14055</name>
</gene>
<dbReference type="InterPro" id="IPR035908">
    <property type="entry name" value="F0_ATP_A_sf"/>
</dbReference>
<evidence type="ECO:0000256" key="8">
    <source>
        <dbReference type="ARBA" id="ARBA00023065"/>
    </source>
</evidence>
<dbReference type="PANTHER" id="PTHR42823">
    <property type="entry name" value="ATP SYNTHASE SUBUNIT A, CHLOROPLASTIC"/>
    <property type="match status" value="1"/>
</dbReference>
<keyword evidence="8 11" id="KW-0406">Ion transport</keyword>
<reference evidence="13 14" key="1">
    <citation type="submission" date="2022-08" db="EMBL/GenBank/DDBJ databases">
        <title>Aerococcaceae sp. nov isolated from spoiled eye mask.</title>
        <authorList>
            <person name="Zhou G."/>
            <person name="Xie X.-B."/>
            <person name="Shi Q.-S."/>
            <person name="Wang Y.-S."/>
            <person name="Wen X."/>
            <person name="Peng H."/>
            <person name="Yang X.-J."/>
            <person name="Tao H.-B."/>
            <person name="Huang X.-M."/>
        </authorList>
    </citation>
    <scope>NUCLEOTIDE SEQUENCE [LARGE SCALE GENOMIC DNA]</scope>
    <source>
        <strain evidence="14">DM20194951</strain>
    </source>
</reference>
<dbReference type="PANTHER" id="PTHR42823:SF3">
    <property type="entry name" value="ATP SYNTHASE SUBUNIT A, CHLOROPLASTIC"/>
    <property type="match status" value="1"/>
</dbReference>
<dbReference type="InterPro" id="IPR000568">
    <property type="entry name" value="ATP_synth_F0_asu"/>
</dbReference>
<protein>
    <recommendedName>
        <fullName evidence="11 12">ATP synthase subunit a</fullName>
    </recommendedName>
    <alternativeName>
        <fullName evidence="11">ATP synthase F0 sector subunit a</fullName>
    </alternativeName>
    <alternativeName>
        <fullName evidence="11">F-ATPase subunit 6</fullName>
    </alternativeName>
</protein>
<dbReference type="PRINTS" id="PR00123">
    <property type="entry name" value="ATPASEA"/>
</dbReference>